<feature type="compositionally biased region" description="Basic residues" evidence="1">
    <location>
        <begin position="100"/>
        <end position="115"/>
    </location>
</feature>
<feature type="compositionally biased region" description="Basic and acidic residues" evidence="1">
    <location>
        <begin position="37"/>
        <end position="51"/>
    </location>
</feature>
<dbReference type="OrthoDB" id="10591491at2759"/>
<reference evidence="2" key="1">
    <citation type="journal article" date="2020" name="Stud. Mycol.">
        <title>101 Dothideomycetes genomes: a test case for predicting lifestyles and emergence of pathogens.</title>
        <authorList>
            <person name="Haridas S."/>
            <person name="Albert R."/>
            <person name="Binder M."/>
            <person name="Bloem J."/>
            <person name="Labutti K."/>
            <person name="Salamov A."/>
            <person name="Andreopoulos B."/>
            <person name="Baker S."/>
            <person name="Barry K."/>
            <person name="Bills G."/>
            <person name="Bluhm B."/>
            <person name="Cannon C."/>
            <person name="Castanera R."/>
            <person name="Culley D."/>
            <person name="Daum C."/>
            <person name="Ezra D."/>
            <person name="Gonzalez J."/>
            <person name="Henrissat B."/>
            <person name="Kuo A."/>
            <person name="Liang C."/>
            <person name="Lipzen A."/>
            <person name="Lutzoni F."/>
            <person name="Magnuson J."/>
            <person name="Mondo S."/>
            <person name="Nolan M."/>
            <person name="Ohm R."/>
            <person name="Pangilinan J."/>
            <person name="Park H.-J."/>
            <person name="Ramirez L."/>
            <person name="Alfaro M."/>
            <person name="Sun H."/>
            <person name="Tritt A."/>
            <person name="Yoshinaga Y."/>
            <person name="Zwiers L.-H."/>
            <person name="Turgeon B."/>
            <person name="Goodwin S."/>
            <person name="Spatafora J."/>
            <person name="Crous P."/>
            <person name="Grigoriev I."/>
        </authorList>
    </citation>
    <scope>NUCLEOTIDE SEQUENCE</scope>
    <source>
        <strain evidence="2">CBS 133067</strain>
    </source>
</reference>
<keyword evidence="3" id="KW-1185">Reference proteome</keyword>
<proteinExistence type="predicted"/>
<gene>
    <name evidence="2" type="ORF">NA57DRAFT_74393</name>
</gene>
<dbReference type="Proteomes" id="UP000799772">
    <property type="component" value="Unassembled WGS sequence"/>
</dbReference>
<name>A0A9P4MAX2_9PEZI</name>
<organism evidence="2 3">
    <name type="scientific">Rhizodiscina lignyota</name>
    <dbReference type="NCBI Taxonomy" id="1504668"/>
    <lineage>
        <taxon>Eukaryota</taxon>
        <taxon>Fungi</taxon>
        <taxon>Dikarya</taxon>
        <taxon>Ascomycota</taxon>
        <taxon>Pezizomycotina</taxon>
        <taxon>Dothideomycetes</taxon>
        <taxon>Pleosporomycetidae</taxon>
        <taxon>Aulographales</taxon>
        <taxon>Rhizodiscinaceae</taxon>
        <taxon>Rhizodiscina</taxon>
    </lineage>
</organism>
<protein>
    <submittedName>
        <fullName evidence="2">Uncharacterized protein</fullName>
    </submittedName>
</protein>
<comment type="caution">
    <text evidence="2">The sequence shown here is derived from an EMBL/GenBank/DDBJ whole genome shotgun (WGS) entry which is preliminary data.</text>
</comment>
<feature type="region of interest" description="Disordered" evidence="1">
    <location>
        <begin position="5"/>
        <end position="127"/>
    </location>
</feature>
<evidence type="ECO:0000256" key="1">
    <source>
        <dbReference type="SAM" id="MobiDB-lite"/>
    </source>
</evidence>
<sequence>MCLYIPSSRKRRYPATTHEDHRPRKRRVTYQQLPAHVRYEPLRGHGVKRDPPSAPAVNANGTLRGNGTRRDPPRQEPELKVHFAIPVAETVAPRPAAVRQRTRHSSKSHSEHRRKERDSRDHSHRQYRSSLATAQENPLHMAQAPMHDYRIPASYYLDLCAVRAATNEALQATIYEPTPPAQEYRNLRRQPAYTRLRY</sequence>
<feature type="compositionally biased region" description="Basic and acidic residues" evidence="1">
    <location>
        <begin position="68"/>
        <end position="81"/>
    </location>
</feature>
<dbReference type="EMBL" id="ML978124">
    <property type="protein sequence ID" value="KAF2100797.1"/>
    <property type="molecule type" value="Genomic_DNA"/>
</dbReference>
<evidence type="ECO:0000313" key="2">
    <source>
        <dbReference type="EMBL" id="KAF2100797.1"/>
    </source>
</evidence>
<dbReference type="AlphaFoldDB" id="A0A9P4MAX2"/>
<evidence type="ECO:0000313" key="3">
    <source>
        <dbReference type="Proteomes" id="UP000799772"/>
    </source>
</evidence>
<accession>A0A9P4MAX2</accession>